<dbReference type="CDD" id="cd07185">
    <property type="entry name" value="OmpA_C-like"/>
    <property type="match status" value="1"/>
</dbReference>
<keyword evidence="1" id="KW-0472">Membrane</keyword>
<dbReference type="STRING" id="1524460.IX84_13330"/>
<feature type="signal peptide" evidence="3">
    <location>
        <begin position="1"/>
        <end position="23"/>
    </location>
</feature>
<dbReference type="InterPro" id="IPR011659">
    <property type="entry name" value="WD40"/>
</dbReference>
<dbReference type="InterPro" id="IPR050330">
    <property type="entry name" value="Bact_OuterMem_StrucFunc"/>
</dbReference>
<feature type="chain" id="PRO_5001940020" description="OmpA-like domain-containing protein" evidence="3">
    <location>
        <begin position="24"/>
        <end position="807"/>
    </location>
</feature>
<keyword evidence="6" id="KW-1185">Reference proteome</keyword>
<comment type="caution">
    <text evidence="5">The sequence shown here is derived from an EMBL/GenBank/DDBJ whole genome shotgun (WGS) entry which is preliminary data.</text>
</comment>
<feature type="coiled-coil region" evidence="2">
    <location>
        <begin position="382"/>
        <end position="416"/>
    </location>
</feature>
<evidence type="ECO:0000256" key="2">
    <source>
        <dbReference type="SAM" id="Coils"/>
    </source>
</evidence>
<proteinExistence type="predicted"/>
<dbReference type="SUPFAM" id="SSF103088">
    <property type="entry name" value="OmpA-like"/>
    <property type="match status" value="1"/>
</dbReference>
<accession>A0A098S9I5</accession>
<dbReference type="PROSITE" id="PS51123">
    <property type="entry name" value="OMPA_2"/>
    <property type="match status" value="1"/>
</dbReference>
<protein>
    <recommendedName>
        <fullName evidence="4">OmpA-like domain-containing protein</fullName>
    </recommendedName>
</protein>
<dbReference type="InterPro" id="IPR036737">
    <property type="entry name" value="OmpA-like_sf"/>
</dbReference>
<dbReference type="InterPro" id="IPR006665">
    <property type="entry name" value="OmpA-like"/>
</dbReference>
<dbReference type="Pfam" id="PF00691">
    <property type="entry name" value="OmpA"/>
    <property type="match status" value="1"/>
</dbReference>
<evidence type="ECO:0000256" key="1">
    <source>
        <dbReference type="PROSITE-ProRule" id="PRU00473"/>
    </source>
</evidence>
<dbReference type="GO" id="GO:0016020">
    <property type="term" value="C:membrane"/>
    <property type="evidence" value="ECO:0007669"/>
    <property type="project" value="UniProtKB-UniRule"/>
</dbReference>
<dbReference type="Gene3D" id="3.30.1330.60">
    <property type="entry name" value="OmpA-like domain"/>
    <property type="match status" value="1"/>
</dbReference>
<evidence type="ECO:0000313" key="6">
    <source>
        <dbReference type="Proteomes" id="UP000029736"/>
    </source>
</evidence>
<reference evidence="5 6" key="1">
    <citation type="journal article" date="2014" name="Int. J. Syst. Evol. Microbiol.">
        <title>Phaeodactylibacter xiamenensis gen. nov., sp. nov., a member of the family Saprospiraceae isolated from the marine alga Phaeodactylum tricornutum.</title>
        <authorList>
            <person name="Chen Z.Jr."/>
            <person name="Lei X."/>
            <person name="Lai Q."/>
            <person name="Li Y."/>
            <person name="Zhang B."/>
            <person name="Zhang J."/>
            <person name="Zhang H."/>
            <person name="Yang L."/>
            <person name="Zheng W."/>
            <person name="Tian Y."/>
            <person name="Yu Z."/>
            <person name="Xu H.Jr."/>
            <person name="Zheng T."/>
        </authorList>
    </citation>
    <scope>NUCLEOTIDE SEQUENCE [LARGE SCALE GENOMIC DNA]</scope>
    <source>
        <strain evidence="5 6">KD52</strain>
    </source>
</reference>
<sequence length="807" mass="89572">MRKPFLPLLFLLLMGRCVIPATAQRTLQEVVNTTYDELYPVVNMQGDALYFARFGHPRNRGEQNASDVWVTYRSGSGIWSKPVNVGAPVNTRGAEWPLSLNTSARQLLVYAAGKGQLRRYREAGRLWSLSDTHHLEGGHASVPEAFFQIAQDNHHMICVLPQKGHPAHKDLCLSTRTDAAAWSAPIVLPKTINSSADEQSAYLAPDNRTLYFSSNRAGGKGGYDLYMTRRKGGGWNNWTEPVNLGQEINTKADELFISVPASGTEAFIARRPVGRDMDIFQMTLPEPLRPEALRLIKGEVQVDRFSLAGEVEVRLEDTKAGKIVQVAEVDADGTYSLLLPATEKGVVFAELPGYFPVAQPIEALGEDLSANAMVSNGSAVVMSEEEADIRGLHLHLDKLDNELLELKRMRQEALAEVRAQQYGLDLPPPSDPEIEALRHRYRYFTEVVAHQDTLPDDGYDEAAAAERELEDMQARFKRFYVHEKSLQEAEQETAEGERHLWEDQPTFEELQDQAKAELEQELIPEVEKRLIQEMEIPVKVEPSPALTESERASLEQKARQLQAQIKEGLTSADALPPDWTAKGAFQPAGQEPEAWEAQVLEGLKAAMEDEVAEALAPHLEEKVEGLVEIDGRYQVKKLERAMVQQKLDRKVAQQLSTEPVPPVNDDPDAVPALVPVSSSAPAAYQEVSQNLTLIPAEIGQNIALNSVHFETGTDRLKPGAYPELNRLLSFLNQHPDLIAEVGAHIGEPHSYAKALELTRQRAQVVVSFLVGNGIDATRLHGKGYGKAFPKPNPAFSERLEIRIIGKN</sequence>
<keyword evidence="2" id="KW-0175">Coiled coil</keyword>
<dbReference type="PANTHER" id="PTHR30329:SF21">
    <property type="entry name" value="LIPOPROTEIN YIAD-RELATED"/>
    <property type="match status" value="1"/>
</dbReference>
<organism evidence="5 6">
    <name type="scientific">Phaeodactylibacter xiamenensis</name>
    <dbReference type="NCBI Taxonomy" id="1524460"/>
    <lineage>
        <taxon>Bacteria</taxon>
        <taxon>Pseudomonadati</taxon>
        <taxon>Bacteroidota</taxon>
        <taxon>Saprospiria</taxon>
        <taxon>Saprospirales</taxon>
        <taxon>Haliscomenobacteraceae</taxon>
        <taxon>Phaeodactylibacter</taxon>
    </lineage>
</organism>
<evidence type="ECO:0000313" key="5">
    <source>
        <dbReference type="EMBL" id="KGE87752.1"/>
    </source>
</evidence>
<dbReference type="SUPFAM" id="SSF82171">
    <property type="entry name" value="DPP6 N-terminal domain-like"/>
    <property type="match status" value="1"/>
</dbReference>
<feature type="domain" description="OmpA-like" evidence="4">
    <location>
        <begin position="696"/>
        <end position="807"/>
    </location>
</feature>
<evidence type="ECO:0000256" key="3">
    <source>
        <dbReference type="SAM" id="SignalP"/>
    </source>
</evidence>
<dbReference type="Pfam" id="PF07676">
    <property type="entry name" value="PD40"/>
    <property type="match status" value="1"/>
</dbReference>
<dbReference type="OrthoDB" id="1490539at2"/>
<dbReference type="Proteomes" id="UP000029736">
    <property type="component" value="Unassembled WGS sequence"/>
</dbReference>
<dbReference type="RefSeq" id="WP_044221111.1">
    <property type="nucleotide sequence ID" value="NZ_JBKAGJ010000023.1"/>
</dbReference>
<gene>
    <name evidence="5" type="ORF">IX84_13330</name>
</gene>
<dbReference type="PANTHER" id="PTHR30329">
    <property type="entry name" value="STATOR ELEMENT OF FLAGELLAR MOTOR COMPLEX"/>
    <property type="match status" value="1"/>
</dbReference>
<keyword evidence="3" id="KW-0732">Signal</keyword>
<evidence type="ECO:0000259" key="4">
    <source>
        <dbReference type="PROSITE" id="PS51123"/>
    </source>
</evidence>
<dbReference type="AlphaFoldDB" id="A0A098S9I5"/>
<dbReference type="EMBL" id="JPOS01000033">
    <property type="protein sequence ID" value="KGE87752.1"/>
    <property type="molecule type" value="Genomic_DNA"/>
</dbReference>
<name>A0A098S9I5_9BACT</name>